<dbReference type="STRING" id="337451.A0A3S3MLX9"/>
<evidence type="ECO:0000256" key="2">
    <source>
        <dbReference type="SAM" id="MobiDB-lite"/>
    </source>
</evidence>
<dbReference type="PANTHER" id="PTHR24177">
    <property type="entry name" value="CASKIN"/>
    <property type="match status" value="1"/>
</dbReference>
<gene>
    <name evidence="5" type="ORF">CKAN_00737300</name>
</gene>
<keyword evidence="6" id="KW-1185">Reference proteome</keyword>
<dbReference type="Pfam" id="PF12796">
    <property type="entry name" value="Ank_2"/>
    <property type="match status" value="1"/>
</dbReference>
<dbReference type="EMBL" id="QPKB01000003">
    <property type="protein sequence ID" value="RWR78822.1"/>
    <property type="molecule type" value="Genomic_DNA"/>
</dbReference>
<feature type="transmembrane region" description="Helical" evidence="3">
    <location>
        <begin position="204"/>
        <end position="222"/>
    </location>
</feature>
<organism evidence="5 6">
    <name type="scientific">Cinnamomum micranthum f. kanehirae</name>
    <dbReference type="NCBI Taxonomy" id="337451"/>
    <lineage>
        <taxon>Eukaryota</taxon>
        <taxon>Viridiplantae</taxon>
        <taxon>Streptophyta</taxon>
        <taxon>Embryophyta</taxon>
        <taxon>Tracheophyta</taxon>
        <taxon>Spermatophyta</taxon>
        <taxon>Magnoliopsida</taxon>
        <taxon>Magnoliidae</taxon>
        <taxon>Laurales</taxon>
        <taxon>Lauraceae</taxon>
        <taxon>Cinnamomum</taxon>
    </lineage>
</organism>
<dbReference type="Pfam" id="PF13962">
    <property type="entry name" value="PGG"/>
    <property type="match status" value="1"/>
</dbReference>
<feature type="repeat" description="ANK" evidence="1">
    <location>
        <begin position="88"/>
        <end position="120"/>
    </location>
</feature>
<keyword evidence="3" id="KW-1133">Transmembrane helix</keyword>
<sequence>MMMMLDTEAGTFQGVESKQMKDLVSKGDWASVLKYLDEDDRVANNLFFTPMKNSGDTLLHVAAYEGQNEVVGKLLAEEHIVDLPSNEFGNNPLHLAAANGHDRTCRLIIEAVPDLISTANDDGLTPIFLAALTGSYDAFYVLTSMRLAHDDEIALKRGNGGDTILHCALTLEYFGQSIYSHGPRNNNRETLEPRASALSRFRRTALEVILTLLALLGFSSLITETRKRKLKHVWARKVMDQLLDHFRGDPEFGRMDTEGMDPHVQPSECLKDIASKTPTLEEAIASEFEKGSTQESQQIPGAGTQLQKRTKNGVRRSLFLIAGQKGVKEMVKAFLEAFPRVITDKDLEHKNVMLLAAEHRQTDIFMLLQEKNIVNWLGHVDVEGNSILHLAAKYTRNEEMLIPGAALQMQREIKWFQFVKEKLPRYFSKLQNYEGQTAMEIFTETHKELAQERAKWLTSASQSCSVVATLITTVAFATIASVPGSVHDDGDPVFQGKLAFNVFSVSSFIALCFSSISVVMFLTILTSPYQDLDYSNQMPRKLIYGLASLFISIAAMFLSFFTGDLFVLDSKIKYMAYPIFILTLGVALPVSTLI</sequence>
<dbReference type="PANTHER" id="PTHR24177:SF103">
    <property type="entry name" value="PGG DOMAIN-CONTAINING PROTEIN"/>
    <property type="match status" value="1"/>
</dbReference>
<protein>
    <submittedName>
        <fullName evidence="5">Death-associated protein kinase 1</fullName>
    </submittedName>
</protein>
<keyword evidence="3" id="KW-0812">Transmembrane</keyword>
<dbReference type="InterPro" id="IPR036770">
    <property type="entry name" value="Ankyrin_rpt-contain_sf"/>
</dbReference>
<keyword evidence="3" id="KW-0472">Membrane</keyword>
<dbReference type="GO" id="GO:0016020">
    <property type="term" value="C:membrane"/>
    <property type="evidence" value="ECO:0007669"/>
    <property type="project" value="TreeGrafter"/>
</dbReference>
<dbReference type="GO" id="GO:0016301">
    <property type="term" value="F:kinase activity"/>
    <property type="evidence" value="ECO:0007669"/>
    <property type="project" value="UniProtKB-KW"/>
</dbReference>
<evidence type="ECO:0000259" key="4">
    <source>
        <dbReference type="Pfam" id="PF13962"/>
    </source>
</evidence>
<dbReference type="Proteomes" id="UP000283530">
    <property type="component" value="Unassembled WGS sequence"/>
</dbReference>
<proteinExistence type="predicted"/>
<dbReference type="PROSITE" id="PS50088">
    <property type="entry name" value="ANK_REPEAT"/>
    <property type="match status" value="2"/>
</dbReference>
<feature type="transmembrane region" description="Helical" evidence="3">
    <location>
        <begin position="498"/>
        <end position="522"/>
    </location>
</feature>
<dbReference type="InterPro" id="IPR026961">
    <property type="entry name" value="PGG_dom"/>
</dbReference>
<evidence type="ECO:0000313" key="5">
    <source>
        <dbReference type="EMBL" id="RWR78822.1"/>
    </source>
</evidence>
<feature type="region of interest" description="Disordered" evidence="2">
    <location>
        <begin position="288"/>
        <end position="307"/>
    </location>
</feature>
<keyword evidence="1" id="KW-0040">ANK repeat</keyword>
<dbReference type="SMART" id="SM00248">
    <property type="entry name" value="ANK"/>
    <property type="match status" value="5"/>
</dbReference>
<comment type="caution">
    <text evidence="5">The sequence shown here is derived from an EMBL/GenBank/DDBJ whole genome shotgun (WGS) entry which is preliminary data.</text>
</comment>
<dbReference type="InterPro" id="IPR002110">
    <property type="entry name" value="Ankyrin_rpt"/>
</dbReference>
<keyword evidence="5" id="KW-0418">Kinase</keyword>
<dbReference type="Gene3D" id="1.25.40.20">
    <property type="entry name" value="Ankyrin repeat-containing domain"/>
    <property type="match status" value="2"/>
</dbReference>
<keyword evidence="5" id="KW-0808">Transferase</keyword>
<feature type="transmembrane region" description="Helical" evidence="3">
    <location>
        <begin position="542"/>
        <end position="562"/>
    </location>
</feature>
<evidence type="ECO:0000313" key="6">
    <source>
        <dbReference type="Proteomes" id="UP000283530"/>
    </source>
</evidence>
<feature type="domain" description="PGG" evidence="4">
    <location>
        <begin position="455"/>
        <end position="563"/>
    </location>
</feature>
<feature type="transmembrane region" description="Helical" evidence="3">
    <location>
        <begin position="463"/>
        <end position="486"/>
    </location>
</feature>
<evidence type="ECO:0000256" key="1">
    <source>
        <dbReference type="PROSITE-ProRule" id="PRU00023"/>
    </source>
</evidence>
<name>A0A3S3MLX9_9MAGN</name>
<dbReference type="SUPFAM" id="SSF48403">
    <property type="entry name" value="Ankyrin repeat"/>
    <property type="match status" value="1"/>
</dbReference>
<accession>A0A3S3MLX9</accession>
<evidence type="ECO:0000256" key="3">
    <source>
        <dbReference type="SAM" id="Phobius"/>
    </source>
</evidence>
<reference evidence="5 6" key="1">
    <citation type="journal article" date="2019" name="Nat. Plants">
        <title>Stout camphor tree genome fills gaps in understanding of flowering plant genome evolution.</title>
        <authorList>
            <person name="Chaw S.M."/>
            <person name="Liu Y.C."/>
            <person name="Wu Y.W."/>
            <person name="Wang H.Y."/>
            <person name="Lin C.I."/>
            <person name="Wu C.S."/>
            <person name="Ke H.M."/>
            <person name="Chang L.Y."/>
            <person name="Hsu C.Y."/>
            <person name="Yang H.T."/>
            <person name="Sudianto E."/>
            <person name="Hsu M.H."/>
            <person name="Wu K.P."/>
            <person name="Wang L.N."/>
            <person name="Leebens-Mack J.H."/>
            <person name="Tsai I.J."/>
        </authorList>
    </citation>
    <scope>NUCLEOTIDE SEQUENCE [LARGE SCALE GENOMIC DNA]</scope>
    <source>
        <strain evidence="6">cv. Chaw 1501</strain>
        <tissue evidence="5">Young leaves</tissue>
    </source>
</reference>
<dbReference type="OrthoDB" id="689245at2759"/>
<feature type="compositionally biased region" description="Polar residues" evidence="2">
    <location>
        <begin position="293"/>
        <end position="307"/>
    </location>
</feature>
<feature type="transmembrane region" description="Helical" evidence="3">
    <location>
        <begin position="574"/>
        <end position="593"/>
    </location>
</feature>
<dbReference type="AlphaFoldDB" id="A0A3S3MLX9"/>
<feature type="repeat" description="ANK" evidence="1">
    <location>
        <begin position="54"/>
        <end position="86"/>
    </location>
</feature>